<keyword evidence="11" id="KW-0119">Carbohydrate metabolism</keyword>
<dbReference type="InterPro" id="IPR001969">
    <property type="entry name" value="Aspartic_peptidase_AS"/>
</dbReference>
<keyword evidence="6" id="KW-0325">Glycoprotein</keyword>
<evidence type="ECO:0000256" key="2">
    <source>
        <dbReference type="ARBA" id="ARBA00022670"/>
    </source>
</evidence>
<evidence type="ECO:0000256" key="5">
    <source>
        <dbReference type="ARBA" id="ARBA00023157"/>
    </source>
</evidence>
<dbReference type="PROSITE" id="PS51767">
    <property type="entry name" value="PEPTIDASE_A1"/>
    <property type="match status" value="1"/>
</dbReference>
<keyword evidence="2 9" id="KW-0645">Protease</keyword>
<evidence type="ECO:0000256" key="3">
    <source>
        <dbReference type="ARBA" id="ARBA00022750"/>
    </source>
</evidence>
<keyword evidence="12" id="KW-1185">Reference proteome</keyword>
<dbReference type="AlphaFoldDB" id="A0A7G2CU08"/>
<keyword evidence="11" id="KW-0858">Xylan degradation</keyword>
<dbReference type="VEuPathDB" id="TriTrypDB:ADEAN_000995800"/>
<feature type="active site" evidence="7">
    <location>
        <position position="23"/>
    </location>
</feature>
<dbReference type="GO" id="GO:0045493">
    <property type="term" value="P:xylan catabolic process"/>
    <property type="evidence" value="ECO:0007669"/>
    <property type="project" value="UniProtKB-KW"/>
</dbReference>
<protein>
    <submittedName>
        <fullName evidence="11">Eukaryotic aspartyl protease/Xylanase inhibitor N-terminal/Xylanase inhibitor C-terminal, putative</fullName>
    </submittedName>
</protein>
<dbReference type="Proteomes" id="UP000515908">
    <property type="component" value="Chromosome 26"/>
</dbReference>
<gene>
    <name evidence="11" type="ORF">ADEAN_000995800</name>
</gene>
<evidence type="ECO:0000313" key="11">
    <source>
        <dbReference type="EMBL" id="CAD2222414.1"/>
    </source>
</evidence>
<dbReference type="PROSITE" id="PS00141">
    <property type="entry name" value="ASP_PROTEASE"/>
    <property type="match status" value="2"/>
</dbReference>
<dbReference type="PRINTS" id="PR00792">
    <property type="entry name" value="PEPSIN"/>
</dbReference>
<reference evidence="11 12" key="1">
    <citation type="submission" date="2020-08" db="EMBL/GenBank/DDBJ databases">
        <authorList>
            <person name="Newling K."/>
            <person name="Davey J."/>
            <person name="Forrester S."/>
        </authorList>
    </citation>
    <scope>NUCLEOTIDE SEQUENCE [LARGE SCALE GENOMIC DNA]</scope>
    <source>
        <strain evidence="12">Crithidia deanei Carvalho (ATCC PRA-265)</strain>
    </source>
</reference>
<dbReference type="GO" id="GO:0006508">
    <property type="term" value="P:proteolysis"/>
    <property type="evidence" value="ECO:0007669"/>
    <property type="project" value="UniProtKB-KW"/>
</dbReference>
<keyword evidence="11" id="KW-0326">Glycosidase</keyword>
<dbReference type="OrthoDB" id="771136at2759"/>
<dbReference type="EMBL" id="LR877170">
    <property type="protein sequence ID" value="CAD2222414.1"/>
    <property type="molecule type" value="Genomic_DNA"/>
</dbReference>
<dbReference type="PANTHER" id="PTHR47966:SF51">
    <property type="entry name" value="BETA-SITE APP-CLEAVING ENZYME, ISOFORM A-RELATED"/>
    <property type="match status" value="1"/>
</dbReference>
<feature type="disulfide bond" evidence="8">
    <location>
        <begin position="36"/>
        <end position="40"/>
    </location>
</feature>
<dbReference type="InterPro" id="IPR033121">
    <property type="entry name" value="PEPTIDASE_A1"/>
</dbReference>
<evidence type="ECO:0000256" key="8">
    <source>
        <dbReference type="PIRSR" id="PIRSR601461-2"/>
    </source>
</evidence>
<dbReference type="InterPro" id="IPR021109">
    <property type="entry name" value="Peptidase_aspartic_dom_sf"/>
</dbReference>
<dbReference type="FunFam" id="2.40.70.10:FF:000002">
    <property type="entry name" value="Vacuolar aspartic proteinase"/>
    <property type="match status" value="1"/>
</dbReference>
<feature type="domain" description="Peptidase A1" evidence="10">
    <location>
        <begin position="5"/>
        <end position="316"/>
    </location>
</feature>
<feature type="disulfide bond" evidence="8">
    <location>
        <begin position="239"/>
        <end position="275"/>
    </location>
</feature>
<dbReference type="PANTHER" id="PTHR47966">
    <property type="entry name" value="BETA-SITE APP-CLEAVING ENZYME, ISOFORM A-RELATED"/>
    <property type="match status" value="1"/>
</dbReference>
<evidence type="ECO:0000256" key="1">
    <source>
        <dbReference type="ARBA" id="ARBA00007447"/>
    </source>
</evidence>
<keyword evidence="3 9" id="KW-0064">Aspartyl protease</keyword>
<proteinExistence type="inferred from homology"/>
<dbReference type="Gene3D" id="2.40.70.10">
    <property type="entry name" value="Acid Proteases"/>
    <property type="match status" value="2"/>
</dbReference>
<dbReference type="GO" id="GO:0016798">
    <property type="term" value="F:hydrolase activity, acting on glycosyl bonds"/>
    <property type="evidence" value="ECO:0007669"/>
    <property type="project" value="UniProtKB-KW"/>
</dbReference>
<dbReference type="GO" id="GO:0004190">
    <property type="term" value="F:aspartic-type endopeptidase activity"/>
    <property type="evidence" value="ECO:0007669"/>
    <property type="project" value="UniProtKB-KW"/>
</dbReference>
<evidence type="ECO:0000256" key="6">
    <source>
        <dbReference type="ARBA" id="ARBA00023180"/>
    </source>
</evidence>
<keyword evidence="11" id="KW-0624">Polysaccharide degradation</keyword>
<name>A0A7G2CU08_9TRYP</name>
<evidence type="ECO:0000256" key="9">
    <source>
        <dbReference type="RuleBase" id="RU000454"/>
    </source>
</evidence>
<dbReference type="InterPro" id="IPR001461">
    <property type="entry name" value="Aspartic_peptidase_A1"/>
</dbReference>
<evidence type="ECO:0000313" key="12">
    <source>
        <dbReference type="Proteomes" id="UP000515908"/>
    </source>
</evidence>
<feature type="active site" evidence="7">
    <location>
        <position position="205"/>
    </location>
</feature>
<dbReference type="FunFam" id="2.40.70.10:FF:000008">
    <property type="entry name" value="Cathepsin D"/>
    <property type="match status" value="1"/>
</dbReference>
<dbReference type="SUPFAM" id="SSF50630">
    <property type="entry name" value="Acid proteases"/>
    <property type="match status" value="1"/>
</dbReference>
<organism evidence="11 12">
    <name type="scientific">Angomonas deanei</name>
    <dbReference type="NCBI Taxonomy" id="59799"/>
    <lineage>
        <taxon>Eukaryota</taxon>
        <taxon>Discoba</taxon>
        <taxon>Euglenozoa</taxon>
        <taxon>Kinetoplastea</taxon>
        <taxon>Metakinetoplastina</taxon>
        <taxon>Trypanosomatida</taxon>
        <taxon>Trypanosomatidae</taxon>
        <taxon>Strigomonadinae</taxon>
        <taxon>Angomonas</taxon>
    </lineage>
</organism>
<keyword evidence="4 9" id="KW-0378">Hydrolase</keyword>
<comment type="similarity">
    <text evidence="1 9">Belongs to the peptidase A1 family.</text>
</comment>
<dbReference type="Pfam" id="PF00026">
    <property type="entry name" value="Asp"/>
    <property type="match status" value="1"/>
</dbReference>
<sequence length="319" mass="34137">MGVQFYGEISLGTPAQNFEVVFDTGSSNLWVPASNCSLSCLLKTRYNPSKSSTNQADGRKFEIMYGSGPVSGHFIGDSITIGGFSAPLQTFAGVTDASGLGLAYAISKWDGICGMGWPSISVEGVEPPMFSITKANPNLRHQFAFYLSKETGTDGELVIGGYNKDRFVGDLVRVDLSTKTYWTVNMTSTTLGTEVLSSYVTAIVDSGSSIMVAPTDVHQRIVKLLGAKEYFNGQYSVSCSSVPQLPDLKFSIGGAEWVLTPSEYIISDTSAGDTCIIGILAMDLPAPIGPAWILGDNFMKKVYVVFDADDASLSFAYAK</sequence>
<evidence type="ECO:0000256" key="4">
    <source>
        <dbReference type="ARBA" id="ARBA00022801"/>
    </source>
</evidence>
<evidence type="ECO:0000259" key="10">
    <source>
        <dbReference type="PROSITE" id="PS51767"/>
    </source>
</evidence>
<keyword evidence="5 8" id="KW-1015">Disulfide bond</keyword>
<evidence type="ECO:0000256" key="7">
    <source>
        <dbReference type="PIRSR" id="PIRSR601461-1"/>
    </source>
</evidence>
<accession>A0A7G2CU08</accession>